<dbReference type="Gramene" id="HORVU.MOREX.r3.2HG0178850.1">
    <property type="protein sequence ID" value="HORVU.MOREX.r3.2HG0178850.1.CDS1"/>
    <property type="gene ID" value="HORVU.MOREX.r3.2HG0178850"/>
</dbReference>
<reference evidence="1" key="2">
    <citation type="submission" date="2020-10" db="EMBL/GenBank/DDBJ databases">
        <authorList>
            <person name="Scholz U."/>
            <person name="Mascher M."/>
            <person name="Fiebig A."/>
        </authorList>
    </citation>
    <scope>NUCLEOTIDE SEQUENCE [LARGE SCALE GENOMIC DNA]</scope>
    <source>
        <strain evidence="1">cv. Morex</strain>
    </source>
</reference>
<proteinExistence type="predicted"/>
<organism evidence="1 2">
    <name type="scientific">Hordeum vulgare subsp. vulgare</name>
    <name type="common">Domesticated barley</name>
    <dbReference type="NCBI Taxonomy" id="112509"/>
    <lineage>
        <taxon>Eukaryota</taxon>
        <taxon>Viridiplantae</taxon>
        <taxon>Streptophyta</taxon>
        <taxon>Embryophyta</taxon>
        <taxon>Tracheophyta</taxon>
        <taxon>Spermatophyta</taxon>
        <taxon>Magnoliopsida</taxon>
        <taxon>Liliopsida</taxon>
        <taxon>Poales</taxon>
        <taxon>Poaceae</taxon>
        <taxon>BOP clade</taxon>
        <taxon>Pooideae</taxon>
        <taxon>Triticodae</taxon>
        <taxon>Triticeae</taxon>
        <taxon>Hordeinae</taxon>
        <taxon>Hordeum</taxon>
    </lineage>
</organism>
<name>A0A8I7B745_HORVV</name>
<accession>A0A8I7B745</accession>
<dbReference type="EnsemblPlants" id="HORVU.MOREX.r3.2HG0178850.1">
    <property type="protein sequence ID" value="HORVU.MOREX.r3.2HG0178850.1.CDS1"/>
    <property type="gene ID" value="HORVU.MOREX.r3.2HG0178850"/>
</dbReference>
<reference evidence="2" key="1">
    <citation type="journal article" date="2012" name="Nature">
        <title>A physical, genetic and functional sequence assembly of the barley genome.</title>
        <authorList>
            <consortium name="The International Barley Genome Sequencing Consortium"/>
            <person name="Mayer K.F."/>
            <person name="Waugh R."/>
            <person name="Brown J.W."/>
            <person name="Schulman A."/>
            <person name="Langridge P."/>
            <person name="Platzer M."/>
            <person name="Fincher G.B."/>
            <person name="Muehlbauer G.J."/>
            <person name="Sato K."/>
            <person name="Close T.J."/>
            <person name="Wise R.P."/>
            <person name="Stein N."/>
        </authorList>
    </citation>
    <scope>NUCLEOTIDE SEQUENCE [LARGE SCALE GENOMIC DNA]</scope>
    <source>
        <strain evidence="2">cv. Morex</strain>
    </source>
</reference>
<keyword evidence="2" id="KW-1185">Reference proteome</keyword>
<evidence type="ECO:0000313" key="1">
    <source>
        <dbReference type="EnsemblPlants" id="HORVU.MOREX.r3.2HG0178850.1.CDS1"/>
    </source>
</evidence>
<dbReference type="AlphaFoldDB" id="A0A8I7B745"/>
<protein>
    <submittedName>
        <fullName evidence="1">Uncharacterized protein</fullName>
    </submittedName>
</protein>
<sequence length="127" mass="13445">MASAGKIKGVQGAVQTVRTKKNNVFKESFRRTNANYSSRKPTYEEMVLEHCADLNKTKDVEPVVINAGGQRGGDDVALDVMNAGSQQGGDDVVVHAGEGAAVINANGDEAGPVMANVRAGTWWCLIL</sequence>
<evidence type="ECO:0000313" key="2">
    <source>
        <dbReference type="Proteomes" id="UP000011116"/>
    </source>
</evidence>
<dbReference type="Proteomes" id="UP000011116">
    <property type="component" value="Chromosome 2H"/>
</dbReference>
<reference evidence="1" key="3">
    <citation type="submission" date="2022-01" db="UniProtKB">
        <authorList>
            <consortium name="EnsemblPlants"/>
        </authorList>
    </citation>
    <scope>IDENTIFICATION</scope>
    <source>
        <strain evidence="1">subsp. vulgare</strain>
    </source>
</reference>